<evidence type="ECO:0000313" key="3">
    <source>
        <dbReference type="Proteomes" id="UP000319143"/>
    </source>
</evidence>
<sequence>MTVDCKLEIAQLPDSQLFLQREKQMRSYHYTLFAAVITVFVSGCGDKTSETTSAGTDDSSITMDAPPPTTVDVHVHPTEGPHHGSLIELGNEEYHAELVHDDKSVTIYILNGPATEAVPIDAKEVTINLLDDGTPEQFKLAASADAGDPSGKSSRFTILDAELVGHIDDESAAPKLMVTINGTPYRGELAHDHDHAGHDH</sequence>
<keyword evidence="3" id="KW-1185">Reference proteome</keyword>
<organism evidence="2 3">
    <name type="scientific">Novipirellula artificiosorum</name>
    <dbReference type="NCBI Taxonomy" id="2528016"/>
    <lineage>
        <taxon>Bacteria</taxon>
        <taxon>Pseudomonadati</taxon>
        <taxon>Planctomycetota</taxon>
        <taxon>Planctomycetia</taxon>
        <taxon>Pirellulales</taxon>
        <taxon>Pirellulaceae</taxon>
        <taxon>Novipirellula</taxon>
    </lineage>
</organism>
<comment type="caution">
    <text evidence="2">The sequence shown here is derived from an EMBL/GenBank/DDBJ whole genome shotgun (WGS) entry which is preliminary data.</text>
</comment>
<feature type="region of interest" description="Disordered" evidence="1">
    <location>
        <begin position="48"/>
        <end position="85"/>
    </location>
</feature>
<feature type="compositionally biased region" description="Basic and acidic residues" evidence="1">
    <location>
        <begin position="73"/>
        <end position="82"/>
    </location>
</feature>
<name>A0A5C6DQ61_9BACT</name>
<dbReference type="Proteomes" id="UP000319143">
    <property type="component" value="Unassembled WGS sequence"/>
</dbReference>
<dbReference type="AlphaFoldDB" id="A0A5C6DQ61"/>
<gene>
    <name evidence="2" type="ORF">Poly41_22370</name>
</gene>
<protein>
    <submittedName>
        <fullName evidence="2">Uncharacterized protein</fullName>
    </submittedName>
</protein>
<dbReference type="EMBL" id="SJPV01000003">
    <property type="protein sequence ID" value="TWU39413.1"/>
    <property type="molecule type" value="Genomic_DNA"/>
</dbReference>
<accession>A0A5C6DQ61</accession>
<evidence type="ECO:0000313" key="2">
    <source>
        <dbReference type="EMBL" id="TWU39413.1"/>
    </source>
</evidence>
<feature type="compositionally biased region" description="Polar residues" evidence="1">
    <location>
        <begin position="50"/>
        <end position="62"/>
    </location>
</feature>
<proteinExistence type="predicted"/>
<reference evidence="2 3" key="1">
    <citation type="submission" date="2019-02" db="EMBL/GenBank/DDBJ databases">
        <title>Deep-cultivation of Planctomycetes and their phenomic and genomic characterization uncovers novel biology.</title>
        <authorList>
            <person name="Wiegand S."/>
            <person name="Jogler M."/>
            <person name="Boedeker C."/>
            <person name="Pinto D."/>
            <person name="Vollmers J."/>
            <person name="Rivas-Marin E."/>
            <person name="Kohn T."/>
            <person name="Peeters S.H."/>
            <person name="Heuer A."/>
            <person name="Rast P."/>
            <person name="Oberbeckmann S."/>
            <person name="Bunk B."/>
            <person name="Jeske O."/>
            <person name="Meyerdierks A."/>
            <person name="Storesund J.E."/>
            <person name="Kallscheuer N."/>
            <person name="Luecker S."/>
            <person name="Lage O.M."/>
            <person name="Pohl T."/>
            <person name="Merkel B.J."/>
            <person name="Hornburger P."/>
            <person name="Mueller R.-W."/>
            <person name="Bruemmer F."/>
            <person name="Labrenz M."/>
            <person name="Spormann A.M."/>
            <person name="Op Den Camp H."/>
            <person name="Overmann J."/>
            <person name="Amann R."/>
            <person name="Jetten M.S.M."/>
            <person name="Mascher T."/>
            <person name="Medema M.H."/>
            <person name="Devos D.P."/>
            <person name="Kaster A.-K."/>
            <person name="Ovreas L."/>
            <person name="Rohde M."/>
            <person name="Galperin M.Y."/>
            <person name="Jogler C."/>
        </authorList>
    </citation>
    <scope>NUCLEOTIDE SEQUENCE [LARGE SCALE GENOMIC DNA]</scope>
    <source>
        <strain evidence="2 3">Poly41</strain>
    </source>
</reference>
<evidence type="ECO:0000256" key="1">
    <source>
        <dbReference type="SAM" id="MobiDB-lite"/>
    </source>
</evidence>